<feature type="domain" description="Transposase IS66 central" evidence="2">
    <location>
        <begin position="192"/>
        <end position="470"/>
    </location>
</feature>
<keyword evidence="1" id="KW-0175">Coiled coil</keyword>
<evidence type="ECO:0000256" key="1">
    <source>
        <dbReference type="SAM" id="Coils"/>
    </source>
</evidence>
<gene>
    <name evidence="4" type="ORF">FYJ73_15500</name>
</gene>
<evidence type="ECO:0000313" key="4">
    <source>
        <dbReference type="EMBL" id="MST86050.1"/>
    </source>
</evidence>
<evidence type="ECO:0000259" key="3">
    <source>
        <dbReference type="Pfam" id="PF13817"/>
    </source>
</evidence>
<dbReference type="Proteomes" id="UP000438914">
    <property type="component" value="Unassembled WGS sequence"/>
</dbReference>
<dbReference type="AlphaFoldDB" id="A0A7K0KKS7"/>
<feature type="domain" description="Transposase IS66 C-terminal" evidence="3">
    <location>
        <begin position="477"/>
        <end position="515"/>
    </location>
</feature>
<evidence type="ECO:0000313" key="5">
    <source>
        <dbReference type="Proteomes" id="UP000438914"/>
    </source>
</evidence>
<organism evidence="4 5">
    <name type="scientific">Hallella mizrahii</name>
    <dbReference type="NCBI Taxonomy" id="2606637"/>
    <lineage>
        <taxon>Bacteria</taxon>
        <taxon>Pseudomonadati</taxon>
        <taxon>Bacteroidota</taxon>
        <taxon>Bacteroidia</taxon>
        <taxon>Bacteroidales</taxon>
        <taxon>Prevotellaceae</taxon>
        <taxon>Hallella</taxon>
    </lineage>
</organism>
<dbReference type="InterPro" id="IPR039552">
    <property type="entry name" value="IS66_C"/>
</dbReference>
<name>A0A7K0KKS7_9BACT</name>
<dbReference type="RefSeq" id="WP_154535643.1">
    <property type="nucleotide sequence ID" value="NZ_VUNG01000086.1"/>
</dbReference>
<dbReference type="PANTHER" id="PTHR33678">
    <property type="entry name" value="BLL1576 PROTEIN"/>
    <property type="match status" value="1"/>
</dbReference>
<dbReference type="Pfam" id="PF13817">
    <property type="entry name" value="DDE_Tnp_IS66_C"/>
    <property type="match status" value="1"/>
</dbReference>
<protein>
    <submittedName>
        <fullName evidence="4">IS66 family transposase</fullName>
    </submittedName>
</protein>
<dbReference type="EMBL" id="VUNG01000086">
    <property type="protein sequence ID" value="MST86050.1"/>
    <property type="molecule type" value="Genomic_DNA"/>
</dbReference>
<proteinExistence type="predicted"/>
<comment type="caution">
    <text evidence="4">The sequence shown here is derived from an EMBL/GenBank/DDBJ whole genome shotgun (WGS) entry which is preliminary data.</text>
</comment>
<reference evidence="4 5" key="1">
    <citation type="submission" date="2019-08" db="EMBL/GenBank/DDBJ databases">
        <title>In-depth cultivation of the pig gut microbiome towards novel bacterial diversity and tailored functional studies.</title>
        <authorList>
            <person name="Wylensek D."/>
            <person name="Hitch T.C.A."/>
            <person name="Clavel T."/>
        </authorList>
    </citation>
    <scope>NUCLEOTIDE SEQUENCE [LARGE SCALE GENOMIC DNA]</scope>
    <source>
        <strain evidence="4 5">LKV-178-WT-2A</strain>
    </source>
</reference>
<accession>A0A7K0KKS7</accession>
<feature type="coiled-coil region" evidence="1">
    <location>
        <begin position="78"/>
        <end position="106"/>
    </location>
</feature>
<evidence type="ECO:0000259" key="2">
    <source>
        <dbReference type="Pfam" id="PF03050"/>
    </source>
</evidence>
<dbReference type="InterPro" id="IPR004291">
    <property type="entry name" value="Transposase_IS66_central"/>
</dbReference>
<dbReference type="Pfam" id="PF03050">
    <property type="entry name" value="DDE_Tnp_IS66"/>
    <property type="match status" value="1"/>
</dbReference>
<dbReference type="PANTHER" id="PTHR33678:SF1">
    <property type="entry name" value="BLL1576 PROTEIN"/>
    <property type="match status" value="1"/>
</dbReference>
<sequence length="527" mass="60590">MKNDQNTGKKKATYEQLEAKVETLEADNKALRDAVQADKKRIAWLERQLFGSKSDKLKVKAADPIWPTLFDDQFEKAIAEKDKAIEKAVEEIKKESEKRRNKARKKSNRPAKYLYYGIEERTTTIMPEGINPDEYDIIGQDVTHVLHREPAKVWVENIVRPICRRKGEVGKASPDIKQAPAPRAVIGGNHVAADFLAALINDKYHYHIPEYRQVKRLAEMGVQLSTSTVNEWVHAAANRLYCIYECQAEAVRRSAYLQIDGVPWRIADQEGKCRRGYAWQFRDTTDNSIGLYFYYLKGSRGGAVARAQLKGYHGAIQVDGFDVYDYFETDDGIDVLGCMAHVRRKFIDAQSYFPELAAEAVRRIDLLYSLEKNLEDRNASYEEIRKERQEKALPIMDAMETWMVAASTKCTPASSLGKALDYAYKLWPRLMRYANNGMYHIDNIDVERGQRPTVIGRKNYLFSQNDRGAEDNAIFYTLVESCEIVGVNPLEYLTYALNNVRDNMPEEELVRLLPYKYKEIQEKSQGK</sequence>
<dbReference type="InterPro" id="IPR052344">
    <property type="entry name" value="Transposase-related"/>
</dbReference>
<keyword evidence="5" id="KW-1185">Reference proteome</keyword>
<dbReference type="NCBIfam" id="NF033517">
    <property type="entry name" value="transpos_IS66"/>
    <property type="match status" value="1"/>
</dbReference>
<feature type="coiled-coil region" evidence="1">
    <location>
        <begin position="7"/>
        <end position="41"/>
    </location>
</feature>